<feature type="domain" description="Aldehyde dehydrogenase" evidence="4">
    <location>
        <begin position="17"/>
        <end position="460"/>
    </location>
</feature>
<dbReference type="Pfam" id="PF00171">
    <property type="entry name" value="Aldedh"/>
    <property type="match status" value="1"/>
</dbReference>
<evidence type="ECO:0000256" key="3">
    <source>
        <dbReference type="ARBA" id="ARBA00023027"/>
    </source>
</evidence>
<dbReference type="InterPro" id="IPR016161">
    <property type="entry name" value="Ald_DH/histidinol_DH"/>
</dbReference>
<evidence type="ECO:0000259" key="4">
    <source>
        <dbReference type="Pfam" id="PF00171"/>
    </source>
</evidence>
<reference evidence="5 6" key="1">
    <citation type="submission" date="2024-06" db="EMBL/GenBank/DDBJ databases">
        <title>The Natural Products Discovery Center: Release of the First 8490 Sequenced Strains for Exploring Actinobacteria Biosynthetic Diversity.</title>
        <authorList>
            <person name="Kalkreuter E."/>
            <person name="Kautsar S.A."/>
            <person name="Yang D."/>
            <person name="Bader C.D."/>
            <person name="Teijaro C.N."/>
            <person name="Fluegel L."/>
            <person name="Davis C.M."/>
            <person name="Simpson J.R."/>
            <person name="Lauterbach L."/>
            <person name="Steele A.D."/>
            <person name="Gui C."/>
            <person name="Meng S."/>
            <person name="Li G."/>
            <person name="Viehrig K."/>
            <person name="Ye F."/>
            <person name="Su P."/>
            <person name="Kiefer A.F."/>
            <person name="Nichols A."/>
            <person name="Cepeda A.J."/>
            <person name="Yan W."/>
            <person name="Fan B."/>
            <person name="Jiang Y."/>
            <person name="Adhikari A."/>
            <person name="Zheng C.-J."/>
            <person name="Schuster L."/>
            <person name="Cowan T.M."/>
            <person name="Smanski M.J."/>
            <person name="Chevrette M.G."/>
            <person name="De Carvalho L.P.S."/>
            <person name="Shen B."/>
        </authorList>
    </citation>
    <scope>NUCLEOTIDE SEQUENCE [LARGE SCALE GENOMIC DNA]</scope>
    <source>
        <strain evidence="5 6">NPDC049344</strain>
    </source>
</reference>
<dbReference type="EMBL" id="JBFAQK010000015">
    <property type="protein sequence ID" value="MEV4681889.1"/>
    <property type="molecule type" value="Genomic_DNA"/>
</dbReference>
<dbReference type="PANTHER" id="PTHR42986">
    <property type="entry name" value="BENZALDEHYDE DEHYDROGENASE YFMT"/>
    <property type="match status" value="1"/>
</dbReference>
<dbReference type="Proteomes" id="UP001552521">
    <property type="component" value="Unassembled WGS sequence"/>
</dbReference>
<evidence type="ECO:0000313" key="6">
    <source>
        <dbReference type="Proteomes" id="UP001552521"/>
    </source>
</evidence>
<keyword evidence="6" id="KW-1185">Reference proteome</keyword>
<evidence type="ECO:0000256" key="2">
    <source>
        <dbReference type="ARBA" id="ARBA00023002"/>
    </source>
</evidence>
<dbReference type="Gene3D" id="3.40.309.10">
    <property type="entry name" value="Aldehyde Dehydrogenase, Chain A, domain 2"/>
    <property type="match status" value="1"/>
</dbReference>
<evidence type="ECO:0000256" key="1">
    <source>
        <dbReference type="ARBA" id="ARBA00009986"/>
    </source>
</evidence>
<proteinExistence type="inferred from homology"/>
<name>A0ABV3HTH7_9ACTN</name>
<comment type="caution">
    <text evidence="5">The sequence shown here is derived from an EMBL/GenBank/DDBJ whole genome shotgun (WGS) entry which is preliminary data.</text>
</comment>
<keyword evidence="3" id="KW-0520">NAD</keyword>
<dbReference type="RefSeq" id="WP_364592923.1">
    <property type="nucleotide sequence ID" value="NZ_JBFAQK010000015.1"/>
</dbReference>
<organism evidence="5 6">
    <name type="scientific">Streptomyces kurssanovii</name>
    <dbReference type="NCBI Taxonomy" id="67312"/>
    <lineage>
        <taxon>Bacteria</taxon>
        <taxon>Bacillati</taxon>
        <taxon>Actinomycetota</taxon>
        <taxon>Actinomycetes</taxon>
        <taxon>Kitasatosporales</taxon>
        <taxon>Streptomycetaceae</taxon>
        <taxon>Streptomyces</taxon>
    </lineage>
</organism>
<sequence>MQVTTATEAALLTSREIITGEELGSVPLATPGAVAAAARRAAAAAPAWAARPAAERAAILSRAAELLLERDQEAMDLLVREGGSITGKAFYEVHAGAAELRHAAALATGPDSPHGPGSEPGRETEVSRVPLGVVGVIVPWNFPLLLGMRSVAPALALGNTVLLKPDPHTPLSGGRLFAEVLADAGLPEGVLEVVHGDADAGAALVQAPDVAMVSFTGSTEVGREIGATAGRLLKRVVLELGGQNAFVVLPDADIEQAASAGSWGSFLHQGQICMAARRHLVHQDVVEAYTETLARRAAALRIGDPYRTDAQIGPVIEHGALTRIAAAVEEAVAQGARLVTGGRMQGPFFPPTVLADVTPKMAVFHKEVFGPVAAITAFADDDEAIALANTSDYGLTAAVYTSDADRGRALAPRLRCGVVHVGDQTVNHDPALPFGGIGASGNASGFGGRAALDAFTRWHTLTTSSPARAYPF</sequence>
<dbReference type="PROSITE" id="PS00070">
    <property type="entry name" value="ALDEHYDE_DEHYDR_CYS"/>
    <property type="match status" value="1"/>
</dbReference>
<dbReference type="InterPro" id="IPR016160">
    <property type="entry name" value="Ald_DH_CS_CYS"/>
</dbReference>
<keyword evidence="2" id="KW-0560">Oxidoreductase</keyword>
<evidence type="ECO:0000313" key="5">
    <source>
        <dbReference type="EMBL" id="MEV4681889.1"/>
    </source>
</evidence>
<dbReference type="Gene3D" id="3.40.605.10">
    <property type="entry name" value="Aldehyde Dehydrogenase, Chain A, domain 1"/>
    <property type="match status" value="1"/>
</dbReference>
<dbReference type="InterPro" id="IPR016162">
    <property type="entry name" value="Ald_DH_N"/>
</dbReference>
<accession>A0ABV3HTH7</accession>
<protein>
    <submittedName>
        <fullName evidence="5">Aldehyde dehydrogenase family protein</fullName>
    </submittedName>
</protein>
<gene>
    <name evidence="5" type="ORF">AB0K36_14050</name>
</gene>
<dbReference type="InterPro" id="IPR015590">
    <property type="entry name" value="Aldehyde_DH_dom"/>
</dbReference>
<dbReference type="SUPFAM" id="SSF53720">
    <property type="entry name" value="ALDH-like"/>
    <property type="match status" value="1"/>
</dbReference>
<dbReference type="PANTHER" id="PTHR42986:SF1">
    <property type="entry name" value="BENZALDEHYDE DEHYDROGENASE YFMT"/>
    <property type="match status" value="1"/>
</dbReference>
<comment type="similarity">
    <text evidence="1">Belongs to the aldehyde dehydrogenase family.</text>
</comment>
<dbReference type="InterPro" id="IPR016163">
    <property type="entry name" value="Ald_DH_C"/>
</dbReference>